<gene>
    <name evidence="2" type="ORF">SAMN02745119_01194</name>
</gene>
<evidence type="ECO:0000313" key="2">
    <source>
        <dbReference type="EMBL" id="SJZ62590.1"/>
    </source>
</evidence>
<dbReference type="Proteomes" id="UP000190102">
    <property type="component" value="Unassembled WGS sequence"/>
</dbReference>
<dbReference type="EMBL" id="FUWR01000004">
    <property type="protein sequence ID" value="SJZ62590.1"/>
    <property type="molecule type" value="Genomic_DNA"/>
</dbReference>
<feature type="signal peptide" evidence="1">
    <location>
        <begin position="1"/>
        <end position="22"/>
    </location>
</feature>
<evidence type="ECO:0000256" key="1">
    <source>
        <dbReference type="SAM" id="SignalP"/>
    </source>
</evidence>
<proteinExistence type="predicted"/>
<keyword evidence="1" id="KW-0732">Signal</keyword>
<organism evidence="2 3">
    <name type="scientific">Trichlorobacter thiogenes</name>
    <dbReference type="NCBI Taxonomy" id="115783"/>
    <lineage>
        <taxon>Bacteria</taxon>
        <taxon>Pseudomonadati</taxon>
        <taxon>Thermodesulfobacteriota</taxon>
        <taxon>Desulfuromonadia</taxon>
        <taxon>Geobacterales</taxon>
        <taxon>Geobacteraceae</taxon>
        <taxon>Trichlorobacter</taxon>
    </lineage>
</organism>
<dbReference type="RefSeq" id="WP_078789450.1">
    <property type="nucleotide sequence ID" value="NZ_FUWR01000004.1"/>
</dbReference>
<dbReference type="OrthoDB" id="9829126at2"/>
<accession>A0A1T4M6E5</accession>
<reference evidence="3" key="1">
    <citation type="submission" date="2017-02" db="EMBL/GenBank/DDBJ databases">
        <authorList>
            <person name="Varghese N."/>
            <person name="Submissions S."/>
        </authorList>
    </citation>
    <scope>NUCLEOTIDE SEQUENCE [LARGE SCALE GENOMIC DNA]</scope>
    <source>
        <strain evidence="3">ATCC BAA-34</strain>
    </source>
</reference>
<sequence length="147" mass="16448">MKKMVLCLLLVSCLVWNGAAQAADEMDPKKQAELMEKIKKLEQQITELTALKLKKQSIPAKREQCMKVVGVESYCTCVVEKLPASVDYRQFVQVLLTPAKELGYDAMSTEQKKDLDLALVAWAKCVDYKGPKGAGFIDGIMNRDTLF</sequence>
<evidence type="ECO:0000313" key="3">
    <source>
        <dbReference type="Proteomes" id="UP000190102"/>
    </source>
</evidence>
<keyword evidence="3" id="KW-1185">Reference proteome</keyword>
<dbReference type="AlphaFoldDB" id="A0A1T4M6E5"/>
<feature type="chain" id="PRO_5012797985" evidence="1">
    <location>
        <begin position="23"/>
        <end position="147"/>
    </location>
</feature>
<name>A0A1T4M6E5_9BACT</name>
<dbReference type="STRING" id="115783.SAMN02745119_01194"/>
<protein>
    <submittedName>
        <fullName evidence="2">Uncharacterized protein</fullName>
    </submittedName>
</protein>